<feature type="transmembrane region" description="Helical" evidence="1">
    <location>
        <begin position="73"/>
        <end position="95"/>
    </location>
</feature>
<evidence type="ECO:0000313" key="2">
    <source>
        <dbReference type="EMBL" id="TDP89953.1"/>
    </source>
</evidence>
<keyword evidence="1" id="KW-1133">Transmembrane helix</keyword>
<name>A0A4R6RSV3_LABRH</name>
<keyword evidence="1" id="KW-0812">Transmembrane</keyword>
<organism evidence="2 3">
    <name type="scientific">Labedaea rhizosphaerae</name>
    <dbReference type="NCBI Taxonomy" id="598644"/>
    <lineage>
        <taxon>Bacteria</taxon>
        <taxon>Bacillati</taxon>
        <taxon>Actinomycetota</taxon>
        <taxon>Actinomycetes</taxon>
        <taxon>Pseudonocardiales</taxon>
        <taxon>Pseudonocardiaceae</taxon>
        <taxon>Labedaea</taxon>
    </lineage>
</organism>
<accession>A0A4R6RSV3</accession>
<protein>
    <submittedName>
        <fullName evidence="2">Uncharacterized protein DUF3618</fullName>
    </submittedName>
</protein>
<dbReference type="OrthoDB" id="4277458at2"/>
<dbReference type="Pfam" id="PF12277">
    <property type="entry name" value="DUF3618"/>
    <property type="match status" value="1"/>
</dbReference>
<keyword evidence="3" id="KW-1185">Reference proteome</keyword>
<comment type="caution">
    <text evidence="2">The sequence shown here is derived from an EMBL/GenBank/DDBJ whole genome shotgun (WGS) entry which is preliminary data.</text>
</comment>
<dbReference type="InterPro" id="IPR022062">
    <property type="entry name" value="DUF3618"/>
</dbReference>
<keyword evidence="1" id="KW-0472">Membrane</keyword>
<dbReference type="RefSeq" id="WP_133854229.1">
    <property type="nucleotide sequence ID" value="NZ_SNXZ01000011.1"/>
</dbReference>
<reference evidence="2 3" key="1">
    <citation type="submission" date="2019-03" db="EMBL/GenBank/DDBJ databases">
        <title>Genomic Encyclopedia of Type Strains, Phase IV (KMG-IV): sequencing the most valuable type-strain genomes for metagenomic binning, comparative biology and taxonomic classification.</title>
        <authorList>
            <person name="Goeker M."/>
        </authorList>
    </citation>
    <scope>NUCLEOTIDE SEQUENCE [LARGE SCALE GENOMIC DNA]</scope>
    <source>
        <strain evidence="2 3">DSM 45361</strain>
    </source>
</reference>
<evidence type="ECO:0000313" key="3">
    <source>
        <dbReference type="Proteomes" id="UP000295444"/>
    </source>
</evidence>
<evidence type="ECO:0000256" key="1">
    <source>
        <dbReference type="SAM" id="Phobius"/>
    </source>
</evidence>
<proteinExistence type="predicted"/>
<dbReference type="Proteomes" id="UP000295444">
    <property type="component" value="Unassembled WGS sequence"/>
</dbReference>
<dbReference type="EMBL" id="SNXZ01000011">
    <property type="protein sequence ID" value="TDP89953.1"/>
    <property type="molecule type" value="Genomic_DNA"/>
</dbReference>
<gene>
    <name evidence="2" type="ORF">EV186_11179</name>
</gene>
<dbReference type="AlphaFoldDB" id="A0A4R6RSV3"/>
<sequence length="104" mass="11062">MTKQTEPSQAELRSEIETTRAQVGDTVEALTRKLDVSARGKEKAAQLRADVLSKTENVVAALPEPAAAPVRRGVGAVVAHPGLAVGAFLGSALVVRSFMKRRNR</sequence>